<protein>
    <recommendedName>
        <fullName evidence="5">CRISPR type III-B/RAMP module-associated protein Cmr5</fullName>
    </recommendedName>
</protein>
<reference evidence="6 7" key="1">
    <citation type="submission" date="2017-06" db="EMBL/GenBank/DDBJ databases">
        <title>Sequencing and comparative analysis of myxobacterial genomes.</title>
        <authorList>
            <person name="Rupp O."/>
            <person name="Goesmann A."/>
            <person name="Sogaard-Andersen L."/>
        </authorList>
    </citation>
    <scope>NUCLEOTIDE SEQUENCE [LARGE SCALE GENOMIC DNA]</scope>
    <source>
        <strain evidence="6 7">DSM 14697</strain>
    </source>
</reference>
<evidence type="ECO:0000313" key="7">
    <source>
        <dbReference type="Proteomes" id="UP000217343"/>
    </source>
</evidence>
<organism evidence="6 7">
    <name type="scientific">Corallococcus macrosporus DSM 14697</name>
    <dbReference type="NCBI Taxonomy" id="1189310"/>
    <lineage>
        <taxon>Bacteria</taxon>
        <taxon>Pseudomonadati</taxon>
        <taxon>Myxococcota</taxon>
        <taxon>Myxococcia</taxon>
        <taxon>Myxococcales</taxon>
        <taxon>Cystobacterineae</taxon>
        <taxon>Myxococcaceae</taxon>
        <taxon>Corallococcus</taxon>
    </lineage>
</organism>
<dbReference type="Proteomes" id="UP000217343">
    <property type="component" value="Chromosome"/>
</dbReference>
<dbReference type="CDD" id="cd09749">
    <property type="entry name" value="Cmr5_III-B"/>
    <property type="match status" value="1"/>
</dbReference>
<evidence type="ECO:0000256" key="1">
    <source>
        <dbReference type="ARBA" id="ARBA00004496"/>
    </source>
</evidence>
<proteinExistence type="inferred from homology"/>
<keyword evidence="4" id="KW-0051">Antiviral defense</keyword>
<dbReference type="AlphaFoldDB" id="A0A286NVZ2"/>
<evidence type="ECO:0000256" key="4">
    <source>
        <dbReference type="ARBA" id="ARBA00023118"/>
    </source>
</evidence>
<dbReference type="EMBL" id="CP022203">
    <property type="protein sequence ID" value="ATB51337.1"/>
    <property type="molecule type" value="Genomic_DNA"/>
</dbReference>
<dbReference type="KEGG" id="mmas:MYMAC_006995"/>
<dbReference type="GO" id="GO:0051607">
    <property type="term" value="P:defense response to virus"/>
    <property type="evidence" value="ECO:0007669"/>
    <property type="project" value="UniProtKB-KW"/>
</dbReference>
<gene>
    <name evidence="6" type="ORF">MYMAC_006995</name>
</gene>
<accession>A0A286NVZ2</accession>
<dbReference type="RefSeq" id="WP_095961271.1">
    <property type="nucleotide sequence ID" value="NZ_CP022203.1"/>
</dbReference>
<evidence type="ECO:0000256" key="3">
    <source>
        <dbReference type="ARBA" id="ARBA00022490"/>
    </source>
</evidence>
<keyword evidence="7" id="KW-1185">Reference proteome</keyword>
<keyword evidence="3" id="KW-0963">Cytoplasm</keyword>
<dbReference type="InterPro" id="IPR010160">
    <property type="entry name" value="CRISPR-assoc_prot_Cmr5"/>
</dbReference>
<dbReference type="OrthoDB" id="5382920at2"/>
<evidence type="ECO:0000256" key="5">
    <source>
        <dbReference type="ARBA" id="ARBA00030001"/>
    </source>
</evidence>
<evidence type="ECO:0000313" key="6">
    <source>
        <dbReference type="EMBL" id="ATB51337.1"/>
    </source>
</evidence>
<comment type="subcellular location">
    <subcellularLocation>
        <location evidence="1">Cytoplasm</location>
    </subcellularLocation>
</comment>
<comment type="similarity">
    <text evidence="2">Belongs to the CRISPR system Cmr5 family.</text>
</comment>
<dbReference type="Pfam" id="PF09701">
    <property type="entry name" value="Cas_Cmr5"/>
    <property type="match status" value="1"/>
</dbReference>
<dbReference type="SUPFAM" id="SSF158568">
    <property type="entry name" value="AF1862-like"/>
    <property type="match status" value="1"/>
</dbReference>
<dbReference type="InterPro" id="IPR023101">
    <property type="entry name" value="AF1862-like_dom_sf"/>
</dbReference>
<evidence type="ECO:0000256" key="2">
    <source>
        <dbReference type="ARBA" id="ARBA00006161"/>
    </source>
</evidence>
<dbReference type="Gene3D" id="1.10.520.30">
    <property type="entry name" value="AF1862-like domain"/>
    <property type="match status" value="1"/>
</dbReference>
<sequence length="130" mass="14668">MTGQTREQRRALEVYARVREVRDRHPRLCAEYKPRVNGLGAAVLRDGLAAALSFLERERTPATDRLLEDLAVCLAQVLSKPGLRGEELPEAVRNLKLEAYMLATREALRLLVWFRRAVQSTFPAEASSHG</sequence>
<name>A0A286NVZ2_9BACT</name>
<dbReference type="GO" id="GO:0005737">
    <property type="term" value="C:cytoplasm"/>
    <property type="evidence" value="ECO:0007669"/>
    <property type="project" value="UniProtKB-SubCell"/>
</dbReference>